<evidence type="ECO:0000259" key="9">
    <source>
        <dbReference type="Pfam" id="PF16197"/>
    </source>
</evidence>
<dbReference type="EMBL" id="JABSTR010000003">
    <property type="protein sequence ID" value="KAH9365941.1"/>
    <property type="molecule type" value="Genomic_DNA"/>
</dbReference>
<dbReference type="GO" id="GO:0016491">
    <property type="term" value="F:oxidoreductase activity"/>
    <property type="evidence" value="ECO:0007669"/>
    <property type="project" value="UniProtKB-KW"/>
</dbReference>
<evidence type="ECO:0000256" key="3">
    <source>
        <dbReference type="ARBA" id="ARBA00022832"/>
    </source>
</evidence>
<evidence type="ECO:0000256" key="1">
    <source>
        <dbReference type="ARBA" id="ARBA00022450"/>
    </source>
</evidence>
<keyword evidence="8" id="KW-0511">Multifunctional enzyme</keyword>
<keyword evidence="3" id="KW-0276">Fatty acid metabolism</keyword>
<accession>A0A9J6FS15</accession>
<dbReference type="SUPFAM" id="SSF53901">
    <property type="entry name" value="Thiolase-like"/>
    <property type="match status" value="1"/>
</dbReference>
<dbReference type="InterPro" id="IPR050091">
    <property type="entry name" value="PKS_NRPS_Biosynth_Enz"/>
</dbReference>
<dbReference type="Pfam" id="PF16197">
    <property type="entry name" value="KAsynt_C_assoc"/>
    <property type="match status" value="1"/>
</dbReference>
<keyword evidence="6" id="KW-0443">Lipid metabolism</keyword>
<sequence length="139" mass="15146">MGTGTIAGNLHFTEPNPNIPSLLDGTIEVVDYNKPLTGSMVGIDSSGFGGANVHTILQAHSGPQVKNLPRLKPELPRLVLVAGRSADTLAASISFALHDLTTYLHLTTQYVNIFFCFSGDLIMHSLYTQYMNNFVLKQR</sequence>
<evidence type="ECO:0000256" key="5">
    <source>
        <dbReference type="ARBA" id="ARBA00023002"/>
    </source>
</evidence>
<keyword evidence="1" id="KW-0596">Phosphopantetheine</keyword>
<dbReference type="PANTHER" id="PTHR43775">
    <property type="entry name" value="FATTY ACID SYNTHASE"/>
    <property type="match status" value="1"/>
</dbReference>
<dbReference type="GO" id="GO:0004312">
    <property type="term" value="F:fatty acid synthase activity"/>
    <property type="evidence" value="ECO:0007669"/>
    <property type="project" value="TreeGrafter"/>
</dbReference>
<dbReference type="OrthoDB" id="6772708at2759"/>
<dbReference type="AlphaFoldDB" id="A0A9J6FS15"/>
<organism evidence="10 11">
    <name type="scientific">Haemaphysalis longicornis</name>
    <name type="common">Bush tick</name>
    <dbReference type="NCBI Taxonomy" id="44386"/>
    <lineage>
        <taxon>Eukaryota</taxon>
        <taxon>Metazoa</taxon>
        <taxon>Ecdysozoa</taxon>
        <taxon>Arthropoda</taxon>
        <taxon>Chelicerata</taxon>
        <taxon>Arachnida</taxon>
        <taxon>Acari</taxon>
        <taxon>Parasitiformes</taxon>
        <taxon>Ixodida</taxon>
        <taxon>Ixodoidea</taxon>
        <taxon>Ixodidae</taxon>
        <taxon>Haemaphysalinae</taxon>
        <taxon>Haemaphysalis</taxon>
    </lineage>
</organism>
<dbReference type="VEuPathDB" id="VectorBase:HLOH_064731"/>
<evidence type="ECO:0000256" key="2">
    <source>
        <dbReference type="ARBA" id="ARBA00022516"/>
    </source>
</evidence>
<dbReference type="GO" id="GO:0006633">
    <property type="term" value="P:fatty acid biosynthetic process"/>
    <property type="evidence" value="ECO:0007669"/>
    <property type="project" value="UniProtKB-KW"/>
</dbReference>
<proteinExistence type="predicted"/>
<dbReference type="InterPro" id="IPR032821">
    <property type="entry name" value="PKS_assoc"/>
</dbReference>
<gene>
    <name evidence="10" type="ORF">HPB48_012211</name>
</gene>
<protein>
    <recommendedName>
        <fullName evidence="9">Polyketide synthase C-terminal extension domain-containing protein</fullName>
    </recommendedName>
</protein>
<evidence type="ECO:0000313" key="10">
    <source>
        <dbReference type="EMBL" id="KAH9365941.1"/>
    </source>
</evidence>
<dbReference type="Gene3D" id="3.30.70.3290">
    <property type="match status" value="1"/>
</dbReference>
<keyword evidence="11" id="KW-1185">Reference proteome</keyword>
<keyword evidence="5" id="KW-0560">Oxidoreductase</keyword>
<feature type="domain" description="Polyketide synthase C-terminal extension" evidence="9">
    <location>
        <begin position="15"/>
        <end position="96"/>
    </location>
</feature>
<evidence type="ECO:0000256" key="6">
    <source>
        <dbReference type="ARBA" id="ARBA00023098"/>
    </source>
</evidence>
<keyword evidence="4" id="KW-0521">NADP</keyword>
<name>A0A9J6FS15_HAELO</name>
<evidence type="ECO:0000256" key="8">
    <source>
        <dbReference type="ARBA" id="ARBA00023268"/>
    </source>
</evidence>
<dbReference type="Proteomes" id="UP000821853">
    <property type="component" value="Unassembled WGS sequence"/>
</dbReference>
<dbReference type="OMA" id="MIFAMET"/>
<keyword evidence="7" id="KW-0275">Fatty acid biosynthesis</keyword>
<reference evidence="10 11" key="1">
    <citation type="journal article" date="2020" name="Cell">
        <title>Large-Scale Comparative Analyses of Tick Genomes Elucidate Their Genetic Diversity and Vector Capacities.</title>
        <authorList>
            <consortium name="Tick Genome and Microbiome Consortium (TIGMIC)"/>
            <person name="Jia N."/>
            <person name="Wang J."/>
            <person name="Shi W."/>
            <person name="Du L."/>
            <person name="Sun Y."/>
            <person name="Zhan W."/>
            <person name="Jiang J.F."/>
            <person name="Wang Q."/>
            <person name="Zhang B."/>
            <person name="Ji P."/>
            <person name="Bell-Sakyi L."/>
            <person name="Cui X.M."/>
            <person name="Yuan T.T."/>
            <person name="Jiang B.G."/>
            <person name="Yang W.F."/>
            <person name="Lam T.T."/>
            <person name="Chang Q.C."/>
            <person name="Ding S.J."/>
            <person name="Wang X.J."/>
            <person name="Zhu J.G."/>
            <person name="Ruan X.D."/>
            <person name="Zhao L."/>
            <person name="Wei J.T."/>
            <person name="Ye R.Z."/>
            <person name="Que T.C."/>
            <person name="Du C.H."/>
            <person name="Zhou Y.H."/>
            <person name="Cheng J.X."/>
            <person name="Dai P.F."/>
            <person name="Guo W.B."/>
            <person name="Han X.H."/>
            <person name="Huang E.J."/>
            <person name="Li L.F."/>
            <person name="Wei W."/>
            <person name="Gao Y.C."/>
            <person name="Liu J.Z."/>
            <person name="Shao H.Z."/>
            <person name="Wang X."/>
            <person name="Wang C.C."/>
            <person name="Yang T.C."/>
            <person name="Huo Q.B."/>
            <person name="Li W."/>
            <person name="Chen H.Y."/>
            <person name="Chen S.E."/>
            <person name="Zhou L.G."/>
            <person name="Ni X.B."/>
            <person name="Tian J.H."/>
            <person name="Sheng Y."/>
            <person name="Liu T."/>
            <person name="Pan Y.S."/>
            <person name="Xia L.Y."/>
            <person name="Li J."/>
            <person name="Zhao F."/>
            <person name="Cao W.C."/>
        </authorList>
    </citation>
    <scope>NUCLEOTIDE SEQUENCE [LARGE SCALE GENOMIC DNA]</scope>
    <source>
        <strain evidence="10">HaeL-2018</strain>
    </source>
</reference>
<keyword evidence="2" id="KW-0444">Lipid biosynthesis</keyword>
<comment type="caution">
    <text evidence="10">The sequence shown here is derived from an EMBL/GenBank/DDBJ whole genome shotgun (WGS) entry which is preliminary data.</text>
</comment>
<dbReference type="Gene3D" id="3.40.47.10">
    <property type="match status" value="1"/>
</dbReference>
<dbReference type="PANTHER" id="PTHR43775:SF7">
    <property type="entry name" value="FATTY ACID SYNTHASE"/>
    <property type="match status" value="1"/>
</dbReference>
<evidence type="ECO:0000256" key="7">
    <source>
        <dbReference type="ARBA" id="ARBA00023160"/>
    </source>
</evidence>
<evidence type="ECO:0000256" key="4">
    <source>
        <dbReference type="ARBA" id="ARBA00022857"/>
    </source>
</evidence>
<dbReference type="InterPro" id="IPR016039">
    <property type="entry name" value="Thiolase-like"/>
</dbReference>
<evidence type="ECO:0000313" key="11">
    <source>
        <dbReference type="Proteomes" id="UP000821853"/>
    </source>
</evidence>